<proteinExistence type="predicted"/>
<dbReference type="OrthoDB" id="10002886at2759"/>
<protein>
    <submittedName>
        <fullName evidence="1">Uncharacterized protein</fullName>
    </submittedName>
</protein>
<feature type="non-terminal residue" evidence="1">
    <location>
        <position position="125"/>
    </location>
</feature>
<organism evidence="1 2">
    <name type="scientific">Teladorsagia circumcincta</name>
    <name type="common">Brown stomach worm</name>
    <name type="synonym">Ostertagia circumcincta</name>
    <dbReference type="NCBI Taxonomy" id="45464"/>
    <lineage>
        <taxon>Eukaryota</taxon>
        <taxon>Metazoa</taxon>
        <taxon>Ecdysozoa</taxon>
        <taxon>Nematoda</taxon>
        <taxon>Chromadorea</taxon>
        <taxon>Rhabditida</taxon>
        <taxon>Rhabditina</taxon>
        <taxon>Rhabditomorpha</taxon>
        <taxon>Strongyloidea</taxon>
        <taxon>Trichostrongylidae</taxon>
        <taxon>Teladorsagia</taxon>
    </lineage>
</organism>
<dbReference type="AlphaFoldDB" id="A0A2G9T5W7"/>
<keyword evidence="2" id="KW-1185">Reference proteome</keyword>
<evidence type="ECO:0000313" key="1">
    <source>
        <dbReference type="EMBL" id="PIO53346.1"/>
    </source>
</evidence>
<feature type="non-terminal residue" evidence="1">
    <location>
        <position position="1"/>
    </location>
</feature>
<dbReference type="EMBL" id="KZ414602">
    <property type="protein sequence ID" value="PIO53346.1"/>
    <property type="molecule type" value="Genomic_DNA"/>
</dbReference>
<evidence type="ECO:0000313" key="2">
    <source>
        <dbReference type="Proteomes" id="UP000230423"/>
    </source>
</evidence>
<sequence>GIGAADRSVESAIGNGELDKDSMNRALCILIAKVDRFYSKVGHELNLRSLCELCVAVTNASENRIFYSEKKAPSLTPATNLLSRVASSAEESRVGITALSEAVSSLILTESQGLCFNQMLVAPFQ</sequence>
<accession>A0A2G9T5W7</accession>
<gene>
    <name evidence="1" type="ORF">TELCIR_25321</name>
</gene>
<dbReference type="Proteomes" id="UP000230423">
    <property type="component" value="Unassembled WGS sequence"/>
</dbReference>
<reference evidence="1 2" key="1">
    <citation type="submission" date="2015-09" db="EMBL/GenBank/DDBJ databases">
        <title>Draft genome of the parasitic nematode Teladorsagia circumcincta isolate WARC Sus (inbred).</title>
        <authorList>
            <person name="Mitreva M."/>
        </authorList>
    </citation>
    <scope>NUCLEOTIDE SEQUENCE [LARGE SCALE GENOMIC DNA]</scope>
    <source>
        <strain evidence="1 2">S</strain>
    </source>
</reference>
<name>A0A2G9T5W7_TELCI</name>